<sequence>MSQKLFDEAVLFFKGNKTYVKICELAGKKYRTYGKVTGSFSLGSFDEAGLADIANFLGVSEFSLVGKKSISFKRWLEVYARGRFATVSFEEVVAKVTGVALVSNLEMRKRMEMEREVFSRKLMALDGLRFMMGNEKFLYDAELTDAELSVLNEAMMLLPDVPMRLPVFAQKVTGNPHAFDLHGELGGLLYRILLVKSDDVAYGISDTERKNQVLLENNIIRDDIMNFVTVNGLLGERDGKVHPMWHAAVDEDVPWNVPAKHLLEIDAAYPANGDSVWLIENSSIYSALLDVFPDLPAICTHGQFRFATWLLLKRMSPGNVMFYYAGDFDPEGLLMAETLLQRFGDQARVFAMNEELYEESNPAGVITESSMKKLDGVQSDALLDLKRAILENGKAGYQESIFDAMVEEIRGNYV</sequence>
<protein>
    <submittedName>
        <fullName evidence="3">DUF2399 domain-containing protein</fullName>
    </submittedName>
</protein>
<accession>A0A7W1T5J5</accession>
<reference evidence="3 4" key="1">
    <citation type="submission" date="2020-05" db="EMBL/GenBank/DDBJ databases">
        <authorList>
            <person name="Carlin C.R."/>
        </authorList>
    </citation>
    <scope>NUCLEOTIDE SEQUENCE [LARGE SCALE GENOMIC DNA]</scope>
    <source>
        <strain evidence="3 4">FSL W9-0585</strain>
    </source>
</reference>
<keyword evidence="4" id="KW-1185">Reference proteome</keyword>
<proteinExistence type="predicted"/>
<evidence type="ECO:0000313" key="3">
    <source>
        <dbReference type="EMBL" id="MBA3925838.1"/>
    </source>
</evidence>
<evidence type="ECO:0000259" key="1">
    <source>
        <dbReference type="Pfam" id="PF09664"/>
    </source>
</evidence>
<evidence type="ECO:0000313" key="4">
    <source>
        <dbReference type="Proteomes" id="UP000548787"/>
    </source>
</evidence>
<gene>
    <name evidence="3" type="ORF">HPK16_05755</name>
</gene>
<evidence type="ECO:0000259" key="2">
    <source>
        <dbReference type="Pfam" id="PF11796"/>
    </source>
</evidence>
<dbReference type="AlphaFoldDB" id="A0A7W1T5J5"/>
<reference evidence="3 4" key="2">
    <citation type="submission" date="2020-08" db="EMBL/GenBank/DDBJ databases">
        <title>Listeria ohnekaius sp. nov. and Listeria portnoyii sp. nov. isolated from non-agricultural and natural environments.</title>
        <authorList>
            <person name="Weller D."/>
            <person name="Belias A.M."/>
            <person name="Liao J."/>
            <person name="Guo S."/>
            <person name="Orsi R.H."/>
            <person name="Wiedmann M."/>
        </authorList>
    </citation>
    <scope>NUCLEOTIDE SEQUENCE [LARGE SCALE GENOMIC DNA]</scope>
    <source>
        <strain evidence="3 4">FSL W9-0585</strain>
    </source>
</reference>
<name>A0A7W1T5J5_9LIST</name>
<dbReference type="InterPro" id="IPR024466">
    <property type="entry name" value="CHP02679_N"/>
</dbReference>
<feature type="domain" description="Conserved hypothetical protein CHP02679 N terminus" evidence="2">
    <location>
        <begin position="36"/>
        <end position="234"/>
    </location>
</feature>
<dbReference type="Pfam" id="PF11796">
    <property type="entry name" value="DUF3323"/>
    <property type="match status" value="1"/>
</dbReference>
<feature type="domain" description="DUF2399" evidence="1">
    <location>
        <begin position="256"/>
        <end position="409"/>
    </location>
</feature>
<dbReference type="RefSeq" id="WP_181676048.1">
    <property type="nucleotide sequence ID" value="NZ_JABJVM010000004.1"/>
</dbReference>
<organism evidence="3 4">
    <name type="scientific">Listeria rustica</name>
    <dbReference type="NCBI Taxonomy" id="2713503"/>
    <lineage>
        <taxon>Bacteria</taxon>
        <taxon>Bacillati</taxon>
        <taxon>Bacillota</taxon>
        <taxon>Bacilli</taxon>
        <taxon>Bacillales</taxon>
        <taxon>Listeriaceae</taxon>
        <taxon>Listeria</taxon>
    </lineage>
</organism>
<dbReference type="Proteomes" id="UP000548787">
    <property type="component" value="Unassembled WGS sequence"/>
</dbReference>
<dbReference type="InterPro" id="IPR024465">
    <property type="entry name" value="DUF2399"/>
</dbReference>
<comment type="caution">
    <text evidence="3">The sequence shown here is derived from an EMBL/GenBank/DDBJ whole genome shotgun (WGS) entry which is preliminary data.</text>
</comment>
<dbReference type="EMBL" id="JABJVM010000004">
    <property type="protein sequence ID" value="MBA3925838.1"/>
    <property type="molecule type" value="Genomic_DNA"/>
</dbReference>
<dbReference type="Pfam" id="PF09664">
    <property type="entry name" value="DUF2399"/>
    <property type="match status" value="1"/>
</dbReference>